<evidence type="ECO:0000313" key="1">
    <source>
        <dbReference type="EMBL" id="MFC0049527.1"/>
    </source>
</evidence>
<dbReference type="InterPro" id="IPR050816">
    <property type="entry name" value="Flavin-dep_Halogenase_NPB"/>
</dbReference>
<dbReference type="Gene3D" id="3.50.50.60">
    <property type="entry name" value="FAD/NAD(P)-binding domain"/>
    <property type="match status" value="1"/>
</dbReference>
<dbReference type="RefSeq" id="WP_377245532.1">
    <property type="nucleotide sequence ID" value="NZ_JBHLXP010000003.1"/>
</dbReference>
<proteinExistence type="predicted"/>
<dbReference type="GO" id="GO:0016491">
    <property type="term" value="F:oxidoreductase activity"/>
    <property type="evidence" value="ECO:0007669"/>
    <property type="project" value="UniProtKB-KW"/>
</dbReference>
<dbReference type="SUPFAM" id="SSF51905">
    <property type="entry name" value="FAD/NAD(P)-binding domain"/>
    <property type="match status" value="1"/>
</dbReference>
<sequence length="499" mass="56649">MQQTKQLKDVVILGGGTAGWITASLLVKLLGKSIRITLVESDEIGIVGVGEATIPPILNFNAALGLDEHAFLRETKGTIKLGIQFENWRQTGDSYMHAFGSIGKEFPSCSFHHFWLKSQQLGMGYDYWDFSLAYQAAIQHKFGKLDRIEGVNLPGLSYAYHFDAGLYAQCLRRFSEGLGVKRVEGKVEQVMLHPDSGDVQSLKLGCGTEVSGDLFIDCSGLHALLIEKTLNTGYEDWTHWLPADSAMAVPCASVEPITPYTKSIAHAKGWQWRIPLQHRIGNGFVYSSKYCSDEEAKATLLANLDGEPLAEPRRISFRTGRRLKQWHRNVVSIGLSSGFLEPLESTSIHLIQSGVLRLLKFFPNHGINDAERDEFNRQSKIEFEQIRDFIILHYKLNERTDSQYWKDCARMDIPETLRRKIDIFRHSGRVFREQDELFTEIAWQQVMFGQGVMPADYHPMVEALNDTQLKELMENLKAIMQVTVSRLPTHQAFLDQIQR</sequence>
<name>A0ABV6BFE4_9GAMM</name>
<dbReference type="PIRSF" id="PIRSF011396">
    <property type="entry name" value="Trp_halogenase"/>
    <property type="match status" value="1"/>
</dbReference>
<accession>A0ABV6BFE4</accession>
<dbReference type="InterPro" id="IPR036188">
    <property type="entry name" value="FAD/NAD-bd_sf"/>
</dbReference>
<dbReference type="PANTHER" id="PTHR43747">
    <property type="entry name" value="FAD-BINDING PROTEIN"/>
    <property type="match status" value="1"/>
</dbReference>
<dbReference type="Pfam" id="PF04820">
    <property type="entry name" value="Trp_halogenase"/>
    <property type="match status" value="1"/>
</dbReference>
<dbReference type="InterPro" id="IPR033856">
    <property type="entry name" value="Trp_halogen"/>
</dbReference>
<dbReference type="Proteomes" id="UP001589813">
    <property type="component" value="Unassembled WGS sequence"/>
</dbReference>
<keyword evidence="1" id="KW-0560">Oxidoreductase</keyword>
<evidence type="ECO:0000313" key="2">
    <source>
        <dbReference type="Proteomes" id="UP001589813"/>
    </source>
</evidence>
<keyword evidence="2" id="KW-1185">Reference proteome</keyword>
<dbReference type="EC" id="1.14.19.-" evidence="1"/>
<protein>
    <submittedName>
        <fullName evidence="1">Tryptophan halogenase family protein</fullName>
        <ecNumber evidence="1">1.14.19.-</ecNumber>
    </submittedName>
</protein>
<reference evidence="1 2" key="1">
    <citation type="submission" date="2024-09" db="EMBL/GenBank/DDBJ databases">
        <authorList>
            <person name="Sun Q."/>
            <person name="Mori K."/>
        </authorList>
    </citation>
    <scope>NUCLEOTIDE SEQUENCE [LARGE SCALE GENOMIC DNA]</scope>
    <source>
        <strain evidence="1 2">KCTC 23315</strain>
    </source>
</reference>
<organism evidence="1 2">
    <name type="scientific">Rheinheimera tilapiae</name>
    <dbReference type="NCBI Taxonomy" id="875043"/>
    <lineage>
        <taxon>Bacteria</taxon>
        <taxon>Pseudomonadati</taxon>
        <taxon>Pseudomonadota</taxon>
        <taxon>Gammaproteobacteria</taxon>
        <taxon>Chromatiales</taxon>
        <taxon>Chromatiaceae</taxon>
        <taxon>Rheinheimera</taxon>
    </lineage>
</organism>
<dbReference type="InterPro" id="IPR006905">
    <property type="entry name" value="Flavin_halogenase"/>
</dbReference>
<gene>
    <name evidence="1" type="ORF">ACFFJP_14620</name>
</gene>
<comment type="caution">
    <text evidence="1">The sequence shown here is derived from an EMBL/GenBank/DDBJ whole genome shotgun (WGS) entry which is preliminary data.</text>
</comment>
<dbReference type="PANTHER" id="PTHR43747:SF4">
    <property type="entry name" value="FLAVIN-DEPENDENT TRYPTOPHAN HALOGENASE"/>
    <property type="match status" value="1"/>
</dbReference>
<dbReference type="EMBL" id="JBHLXP010000003">
    <property type="protein sequence ID" value="MFC0049527.1"/>
    <property type="molecule type" value="Genomic_DNA"/>
</dbReference>